<feature type="signal peptide" evidence="2">
    <location>
        <begin position="1"/>
        <end position="29"/>
    </location>
</feature>
<dbReference type="GO" id="GO:0016168">
    <property type="term" value="F:chlorophyll binding"/>
    <property type="evidence" value="ECO:0007669"/>
    <property type="project" value="InterPro"/>
</dbReference>
<dbReference type="Pfam" id="PF00421">
    <property type="entry name" value="PSII"/>
    <property type="match status" value="1"/>
</dbReference>
<dbReference type="GO" id="GO:0009767">
    <property type="term" value="P:photosynthetic electron transport chain"/>
    <property type="evidence" value="ECO:0007669"/>
    <property type="project" value="InterPro"/>
</dbReference>
<dbReference type="InterPro" id="IPR038662">
    <property type="entry name" value="ATP_synth_F0_csu_sf"/>
</dbReference>
<evidence type="ECO:0000313" key="4">
    <source>
        <dbReference type="Proteomes" id="UP000593568"/>
    </source>
</evidence>
<dbReference type="Gene3D" id="1.20.20.10">
    <property type="entry name" value="F1F0 ATP synthase subunit C"/>
    <property type="match status" value="1"/>
</dbReference>
<keyword evidence="2" id="KW-0732">Signal</keyword>
<reference evidence="3 4" key="1">
    <citation type="journal article" date="2019" name="Genome Biol. Evol.">
        <title>Insights into the evolution of the New World diploid cottons (Gossypium, subgenus Houzingenia) based on genome sequencing.</title>
        <authorList>
            <person name="Grover C.E."/>
            <person name="Arick M.A. 2nd"/>
            <person name="Thrash A."/>
            <person name="Conover J.L."/>
            <person name="Sanders W.S."/>
            <person name="Peterson D.G."/>
            <person name="Frelichowski J.E."/>
            <person name="Scheffler J.A."/>
            <person name="Scheffler B.E."/>
            <person name="Wendel J.F."/>
        </authorList>
    </citation>
    <scope>NUCLEOTIDE SEQUENCE [LARGE SCALE GENOMIC DNA]</scope>
    <source>
        <strain evidence="3">8</strain>
        <tissue evidence="3">Leaf</tissue>
    </source>
</reference>
<evidence type="ECO:0000256" key="2">
    <source>
        <dbReference type="SAM" id="SignalP"/>
    </source>
</evidence>
<keyword evidence="4" id="KW-1185">Reference proteome</keyword>
<dbReference type="InterPro" id="IPR035921">
    <property type="entry name" value="F/V-ATP_Csub_sf"/>
</dbReference>
<dbReference type="EMBL" id="JABEZW010220446">
    <property type="protein sequence ID" value="MBA0785859.1"/>
    <property type="molecule type" value="Genomic_DNA"/>
</dbReference>
<dbReference type="AlphaFoldDB" id="A0A7J9FKP1"/>
<sequence>MNPLIFASSVIAAGLVVGLVSVGPRVVQGTDVGQAVEGIERQPEEKGKIRGVAYFGFGAFHVTRLYGPGIWVSDPYGLTSKV</sequence>
<comment type="similarity">
    <text evidence="1">Belongs to the ATPase C chain family.</text>
</comment>
<evidence type="ECO:0000256" key="1">
    <source>
        <dbReference type="ARBA" id="ARBA00006704"/>
    </source>
</evidence>
<dbReference type="InterPro" id="IPR000932">
    <property type="entry name" value="PS_antenna-like"/>
</dbReference>
<gene>
    <name evidence="3" type="ORF">Gotri_006767</name>
</gene>
<comment type="caution">
    <text evidence="3">The sequence shown here is derived from an EMBL/GenBank/DDBJ whole genome shotgun (WGS) entry which is preliminary data.</text>
</comment>
<accession>A0A7J9FKP1</accession>
<dbReference type="SUPFAM" id="SSF81333">
    <property type="entry name" value="F1F0 ATP synthase subunit C"/>
    <property type="match status" value="1"/>
</dbReference>
<organism evidence="3 4">
    <name type="scientific">Gossypium trilobum</name>
    <dbReference type="NCBI Taxonomy" id="34281"/>
    <lineage>
        <taxon>Eukaryota</taxon>
        <taxon>Viridiplantae</taxon>
        <taxon>Streptophyta</taxon>
        <taxon>Embryophyta</taxon>
        <taxon>Tracheophyta</taxon>
        <taxon>Spermatophyta</taxon>
        <taxon>Magnoliopsida</taxon>
        <taxon>eudicotyledons</taxon>
        <taxon>Gunneridae</taxon>
        <taxon>Pentapetalae</taxon>
        <taxon>rosids</taxon>
        <taxon>malvids</taxon>
        <taxon>Malvales</taxon>
        <taxon>Malvaceae</taxon>
        <taxon>Malvoideae</taxon>
        <taxon>Gossypium</taxon>
    </lineage>
</organism>
<evidence type="ECO:0000313" key="3">
    <source>
        <dbReference type="EMBL" id="MBA0785859.1"/>
    </source>
</evidence>
<protein>
    <submittedName>
        <fullName evidence="3">Uncharacterized protein</fullName>
    </submittedName>
</protein>
<feature type="chain" id="PRO_5029621852" evidence="2">
    <location>
        <begin position="30"/>
        <end position="82"/>
    </location>
</feature>
<name>A0A7J9FKP1_9ROSI</name>
<dbReference type="Proteomes" id="UP000593568">
    <property type="component" value="Unassembled WGS sequence"/>
</dbReference>
<dbReference type="GO" id="GO:0009521">
    <property type="term" value="C:photosystem"/>
    <property type="evidence" value="ECO:0007669"/>
    <property type="project" value="InterPro"/>
</dbReference>
<proteinExistence type="inferred from homology"/>